<comment type="similarity">
    <text evidence="1">Belongs to the thiolase-like superfamily. Chalcone/stilbene synthases family.</text>
</comment>
<dbReference type="InterPro" id="IPR011141">
    <property type="entry name" value="Polyketide_synthase_type-III"/>
</dbReference>
<feature type="domain" description="Chalcone/stilbene synthase N-terminal" evidence="5">
    <location>
        <begin position="72"/>
        <end position="205"/>
    </location>
</feature>
<feature type="active site" description="Acyl-thioester intermediate" evidence="4">
    <location>
        <position position="142"/>
    </location>
</feature>
<dbReference type="Gene3D" id="3.40.47.10">
    <property type="match status" value="2"/>
</dbReference>
<evidence type="ECO:0000256" key="2">
    <source>
        <dbReference type="ARBA" id="ARBA00022679"/>
    </source>
</evidence>
<evidence type="ECO:0000259" key="5">
    <source>
        <dbReference type="Pfam" id="PF00195"/>
    </source>
</evidence>
<reference evidence="7 8" key="1">
    <citation type="submission" date="2019-04" db="EMBL/GenBank/DDBJ databases">
        <title>Phreatobacter aquaticus sp. nov.</title>
        <authorList>
            <person name="Choi A."/>
        </authorList>
    </citation>
    <scope>NUCLEOTIDE SEQUENCE [LARGE SCALE GENOMIC DNA]</scope>
    <source>
        <strain evidence="7 8">KCTC 52518</strain>
    </source>
</reference>
<dbReference type="PIRSF" id="PIRSF000451">
    <property type="entry name" value="PKS_III"/>
    <property type="match status" value="1"/>
</dbReference>
<evidence type="ECO:0000256" key="4">
    <source>
        <dbReference type="PIRSR" id="PIRSR000451-1"/>
    </source>
</evidence>
<accession>A0A4D7B900</accession>
<sequence>MDHAVKLVSLGTAVPDHVLTQRDVTAAAQEVFGPRYPGFGPMARVFASAGINKRHVVKPLDWFFEPRGWPERTEAFLEGAGRLFVDAASQALEAAGLGARDIDCIVTICSTGIATPSLEARAAKAMGFRDDARRVPVFGLGCAGGVTGLSLAAELARARPGTHVLVVAVEICSLAFRLDQLTKANIVATALFGDGAAACVLRAGPDGIASVEASGEHCWSDTLDIMGWKLDGQGFGVVFSQAIPPFVEANIATAISGILRRAGLARQDVGRFICHPGGTKVIQALEHALALGQGALDHERQVLSEYGNMSAPSVLFVLERALEAGLPERSVLTALGPGFTASCAVLKSAA</sequence>
<protein>
    <submittedName>
        <fullName evidence="7">Type III polyketide synthase</fullName>
    </submittedName>
</protein>
<evidence type="ECO:0000256" key="1">
    <source>
        <dbReference type="ARBA" id="ARBA00005531"/>
    </source>
</evidence>
<dbReference type="InterPro" id="IPR001099">
    <property type="entry name" value="Chalcone/stilbene_synt_N"/>
</dbReference>
<dbReference type="OrthoDB" id="9786288at2"/>
<dbReference type="PANTHER" id="PTHR11877">
    <property type="entry name" value="HYDROXYMETHYLGLUTARYL-COA SYNTHASE"/>
    <property type="match status" value="1"/>
</dbReference>
<dbReference type="InterPro" id="IPR012328">
    <property type="entry name" value="Chalcone/stilbene_synt_C"/>
</dbReference>
<evidence type="ECO:0000256" key="3">
    <source>
        <dbReference type="ARBA" id="ARBA00023315"/>
    </source>
</evidence>
<dbReference type="GO" id="GO:0030639">
    <property type="term" value="P:polyketide biosynthetic process"/>
    <property type="evidence" value="ECO:0007669"/>
    <property type="project" value="TreeGrafter"/>
</dbReference>
<dbReference type="Pfam" id="PF00195">
    <property type="entry name" value="Chal_sti_synt_N"/>
    <property type="match status" value="1"/>
</dbReference>
<organism evidence="7 8">
    <name type="scientific">Phreatobacter stygius</name>
    <dbReference type="NCBI Taxonomy" id="1940610"/>
    <lineage>
        <taxon>Bacteria</taxon>
        <taxon>Pseudomonadati</taxon>
        <taxon>Pseudomonadota</taxon>
        <taxon>Alphaproteobacteria</taxon>
        <taxon>Hyphomicrobiales</taxon>
        <taxon>Phreatobacteraceae</taxon>
        <taxon>Phreatobacter</taxon>
    </lineage>
</organism>
<gene>
    <name evidence="7" type="ORF">E8M01_23520</name>
</gene>
<dbReference type="AlphaFoldDB" id="A0A4D7B900"/>
<keyword evidence="2" id="KW-0808">Transferase</keyword>
<dbReference type="SUPFAM" id="SSF53901">
    <property type="entry name" value="Thiolase-like"/>
    <property type="match status" value="2"/>
</dbReference>
<dbReference type="EMBL" id="CP039690">
    <property type="protein sequence ID" value="QCI66950.1"/>
    <property type="molecule type" value="Genomic_DNA"/>
</dbReference>
<evidence type="ECO:0000313" key="7">
    <source>
        <dbReference type="EMBL" id="QCI66950.1"/>
    </source>
</evidence>
<dbReference type="CDD" id="cd00831">
    <property type="entry name" value="CHS_like"/>
    <property type="match status" value="1"/>
</dbReference>
<keyword evidence="3" id="KW-0012">Acyltransferase</keyword>
<dbReference type="Proteomes" id="UP000298781">
    <property type="component" value="Chromosome"/>
</dbReference>
<evidence type="ECO:0000259" key="6">
    <source>
        <dbReference type="Pfam" id="PF02797"/>
    </source>
</evidence>
<keyword evidence="8" id="KW-1185">Reference proteome</keyword>
<dbReference type="KEGG" id="pstg:E8M01_23520"/>
<dbReference type="GO" id="GO:0016747">
    <property type="term" value="F:acyltransferase activity, transferring groups other than amino-acyl groups"/>
    <property type="evidence" value="ECO:0007669"/>
    <property type="project" value="InterPro"/>
</dbReference>
<dbReference type="RefSeq" id="WP_136962388.1">
    <property type="nucleotide sequence ID" value="NZ_CP039690.1"/>
</dbReference>
<dbReference type="Pfam" id="PF02797">
    <property type="entry name" value="Chal_sti_synt_C"/>
    <property type="match status" value="1"/>
</dbReference>
<evidence type="ECO:0000313" key="8">
    <source>
        <dbReference type="Proteomes" id="UP000298781"/>
    </source>
</evidence>
<feature type="domain" description="Chalcone/stilbene synthase C-terminal" evidence="6">
    <location>
        <begin position="227"/>
        <end position="348"/>
    </location>
</feature>
<proteinExistence type="inferred from homology"/>
<dbReference type="InterPro" id="IPR016039">
    <property type="entry name" value="Thiolase-like"/>
</dbReference>
<dbReference type="PANTHER" id="PTHR11877:SF99">
    <property type="entry name" value="1,3,6,8-TETRAHYDROXYNAPHTHALENE SYNTHASE"/>
    <property type="match status" value="1"/>
</dbReference>
<name>A0A4D7B900_9HYPH</name>